<dbReference type="SUPFAM" id="SSF55729">
    <property type="entry name" value="Acyl-CoA N-acyltransferases (Nat)"/>
    <property type="match status" value="1"/>
</dbReference>
<keyword evidence="2" id="KW-1133">Transmembrane helix</keyword>
<dbReference type="CDD" id="cd04301">
    <property type="entry name" value="NAT_SF"/>
    <property type="match status" value="1"/>
</dbReference>
<proteinExistence type="predicted"/>
<dbReference type="InterPro" id="IPR050769">
    <property type="entry name" value="NAT_camello-type"/>
</dbReference>
<dbReference type="Ensembl" id="ENSEBUT00000028515.1">
    <property type="protein sequence ID" value="ENSEBUP00000027939.1"/>
    <property type="gene ID" value="ENSEBUG00000017074.1"/>
</dbReference>
<feature type="transmembrane region" description="Helical" evidence="2">
    <location>
        <begin position="41"/>
        <end position="64"/>
    </location>
</feature>
<reference evidence="4" key="2">
    <citation type="submission" date="2025-09" db="UniProtKB">
        <authorList>
            <consortium name="Ensembl"/>
        </authorList>
    </citation>
    <scope>IDENTIFICATION</scope>
</reference>
<reference evidence="4" key="1">
    <citation type="submission" date="2025-08" db="UniProtKB">
        <authorList>
            <consortium name="Ensembl"/>
        </authorList>
    </citation>
    <scope>IDENTIFICATION</scope>
</reference>
<keyword evidence="2" id="KW-0472">Membrane</keyword>
<dbReference type="Gene3D" id="3.40.630.30">
    <property type="match status" value="1"/>
</dbReference>
<dbReference type="GO" id="GO:0008080">
    <property type="term" value="F:N-acetyltransferase activity"/>
    <property type="evidence" value="ECO:0007669"/>
    <property type="project" value="InterPro"/>
</dbReference>
<keyword evidence="1" id="KW-0808">Transferase</keyword>
<evidence type="ECO:0000313" key="4">
    <source>
        <dbReference type="Ensembl" id="ENSEBUP00000027939.1"/>
    </source>
</evidence>
<dbReference type="AlphaFoldDB" id="A0A8C4RB58"/>
<evidence type="ECO:0000256" key="2">
    <source>
        <dbReference type="SAM" id="Phobius"/>
    </source>
</evidence>
<dbReference type="PANTHER" id="PTHR13947">
    <property type="entry name" value="GNAT FAMILY N-ACETYLTRANSFERASE"/>
    <property type="match status" value="1"/>
</dbReference>
<dbReference type="PANTHER" id="PTHR13947:SF37">
    <property type="entry name" value="LD18367P"/>
    <property type="match status" value="1"/>
</dbReference>
<dbReference type="Pfam" id="PF00583">
    <property type="entry name" value="Acetyltransf_1"/>
    <property type="match status" value="1"/>
</dbReference>
<keyword evidence="5" id="KW-1185">Reference proteome</keyword>
<dbReference type="PROSITE" id="PS51186">
    <property type="entry name" value="GNAT"/>
    <property type="match status" value="1"/>
</dbReference>
<name>A0A8C4RB58_EPTBU</name>
<accession>A0A8C4RB58</accession>
<protein>
    <recommendedName>
        <fullName evidence="3">N-acetyltransferase domain-containing protein</fullName>
    </recommendedName>
</protein>
<keyword evidence="2" id="KW-0812">Transmembrane</keyword>
<dbReference type="InterPro" id="IPR000182">
    <property type="entry name" value="GNAT_dom"/>
</dbReference>
<dbReference type="Proteomes" id="UP000694388">
    <property type="component" value="Unplaced"/>
</dbReference>
<dbReference type="OMA" id="NALETDM"/>
<feature type="domain" description="N-acetyltransferase" evidence="3">
    <location>
        <begin position="56"/>
        <end position="197"/>
    </location>
</feature>
<evidence type="ECO:0000256" key="1">
    <source>
        <dbReference type="ARBA" id="ARBA00022679"/>
    </source>
</evidence>
<dbReference type="GeneTree" id="ENSGT00950000182932"/>
<sequence length="210" mass="24156">MCSESHLPAPYYQDARKLFREGTVPLYWRVFKTSLQTIRMLLILIISFAVPSLFVSSLLLITYWSAWKTCNSYMNNALETDMSNIRSRYVSPRGAWFWVVEADGRLVGTVAIRQQSDRPLVCQLMRMYVQQLHQRRGIASALLNVALHEAKEFGYRVCVLCTSGVQYEAQRLFMRKGFKVMGNVKSDFVPLFTQYLITGNISQMGKEIGD</sequence>
<evidence type="ECO:0000313" key="5">
    <source>
        <dbReference type="Proteomes" id="UP000694388"/>
    </source>
</evidence>
<evidence type="ECO:0000259" key="3">
    <source>
        <dbReference type="PROSITE" id="PS51186"/>
    </source>
</evidence>
<dbReference type="InterPro" id="IPR016181">
    <property type="entry name" value="Acyl_CoA_acyltransferase"/>
</dbReference>
<organism evidence="4 5">
    <name type="scientific">Eptatretus burgeri</name>
    <name type="common">Inshore hagfish</name>
    <dbReference type="NCBI Taxonomy" id="7764"/>
    <lineage>
        <taxon>Eukaryota</taxon>
        <taxon>Metazoa</taxon>
        <taxon>Chordata</taxon>
        <taxon>Craniata</taxon>
        <taxon>Vertebrata</taxon>
        <taxon>Cyclostomata</taxon>
        <taxon>Myxini</taxon>
        <taxon>Myxiniformes</taxon>
        <taxon>Myxinidae</taxon>
        <taxon>Eptatretinae</taxon>
        <taxon>Eptatretus</taxon>
    </lineage>
</organism>